<protein>
    <submittedName>
        <fullName evidence="2">ParA family protein</fullName>
    </submittedName>
</protein>
<gene>
    <name evidence="2" type="ORF">ACFQ2Z_05850</name>
</gene>
<dbReference type="Gene3D" id="3.40.50.300">
    <property type="entry name" value="P-loop containing nucleotide triphosphate hydrolases"/>
    <property type="match status" value="1"/>
</dbReference>
<keyword evidence="3" id="KW-1185">Reference proteome</keyword>
<evidence type="ECO:0000313" key="2">
    <source>
        <dbReference type="EMBL" id="MFD1180875.1"/>
    </source>
</evidence>
<comment type="caution">
    <text evidence="2">The sequence shown here is derived from an EMBL/GenBank/DDBJ whole genome shotgun (WGS) entry which is preliminary data.</text>
</comment>
<organism evidence="2 3">
    <name type="scientific">Paenibacillus timonensis</name>
    <dbReference type="NCBI Taxonomy" id="225915"/>
    <lineage>
        <taxon>Bacteria</taxon>
        <taxon>Bacillati</taxon>
        <taxon>Bacillota</taxon>
        <taxon>Bacilli</taxon>
        <taxon>Bacillales</taxon>
        <taxon>Paenibacillaceae</taxon>
        <taxon>Paenibacillus</taxon>
    </lineage>
</organism>
<sequence length="283" mass="31108">MSNKPLIAVWGSPNSGKTVTTIKLAKALAVRKQNVLVLCCDVLCPSVSTIAPQGASSHYSLGELLSLPSLTQEDLLRYALPLDVSPRIALLGYKKGDNAFTYATYNRERAVDLLTLARHLADVVLVDCTSFLSADPLSTVALELADHVVRLHSCDLKSLMFYASYLPLVSDARFHRSSVLPVFSNVKPEQDSREYSQVFGGIQVMLPHIPQLEQQAAAARLLDDCSGKEAAVYQKALQRIMDRLLPPEEHSPAQVPGDSSSKSPSRMTLLLQQLWPKRRGDKQ</sequence>
<reference evidence="3" key="1">
    <citation type="journal article" date="2019" name="Int. J. Syst. Evol. Microbiol.">
        <title>The Global Catalogue of Microorganisms (GCM) 10K type strain sequencing project: providing services to taxonomists for standard genome sequencing and annotation.</title>
        <authorList>
            <consortium name="The Broad Institute Genomics Platform"/>
            <consortium name="The Broad Institute Genome Sequencing Center for Infectious Disease"/>
            <person name="Wu L."/>
            <person name="Ma J."/>
        </authorList>
    </citation>
    <scope>NUCLEOTIDE SEQUENCE [LARGE SCALE GENOMIC DNA]</scope>
    <source>
        <strain evidence="3">CCUG 48216</strain>
    </source>
</reference>
<dbReference type="InterPro" id="IPR027417">
    <property type="entry name" value="P-loop_NTPase"/>
</dbReference>
<dbReference type="Proteomes" id="UP001597211">
    <property type="component" value="Unassembled WGS sequence"/>
</dbReference>
<evidence type="ECO:0000256" key="1">
    <source>
        <dbReference type="SAM" id="MobiDB-lite"/>
    </source>
</evidence>
<feature type="region of interest" description="Disordered" evidence="1">
    <location>
        <begin position="245"/>
        <end position="283"/>
    </location>
</feature>
<accession>A0ABW3SA71</accession>
<feature type="compositionally biased region" description="Polar residues" evidence="1">
    <location>
        <begin position="257"/>
        <end position="266"/>
    </location>
</feature>
<dbReference type="EMBL" id="JBHTKZ010000006">
    <property type="protein sequence ID" value="MFD1180875.1"/>
    <property type="molecule type" value="Genomic_DNA"/>
</dbReference>
<name>A0ABW3SA71_9BACL</name>
<proteinExistence type="predicted"/>
<evidence type="ECO:0000313" key="3">
    <source>
        <dbReference type="Proteomes" id="UP001597211"/>
    </source>
</evidence>
<dbReference type="RefSeq" id="WP_240267678.1">
    <property type="nucleotide sequence ID" value="NZ_JAKSXN010000003.1"/>
</dbReference>
<dbReference type="SUPFAM" id="SSF52540">
    <property type="entry name" value="P-loop containing nucleoside triphosphate hydrolases"/>
    <property type="match status" value="1"/>
</dbReference>